<evidence type="ECO:0000256" key="2">
    <source>
        <dbReference type="SAM" id="SignalP"/>
    </source>
</evidence>
<evidence type="ECO:0000256" key="1">
    <source>
        <dbReference type="SAM" id="MobiDB-lite"/>
    </source>
</evidence>
<reference evidence="3" key="1">
    <citation type="journal article" date="2012" name="PLoS Genet.">
        <title>Comparative analysis of the genomes of two field isolates of the rice blast fungus Magnaporthe oryzae.</title>
        <authorList>
            <person name="Xue M."/>
            <person name="Yang J."/>
            <person name="Li Z."/>
            <person name="Hu S."/>
            <person name="Yao N."/>
            <person name="Dean R.A."/>
            <person name="Zhao W."/>
            <person name="Shen M."/>
            <person name="Zhang H."/>
            <person name="Li C."/>
            <person name="Liu L."/>
            <person name="Cao L."/>
            <person name="Xu X."/>
            <person name="Xing Y."/>
            <person name="Hsiang T."/>
            <person name="Zhang Z."/>
            <person name="Xu J.R."/>
            <person name="Peng Y.L."/>
        </authorList>
    </citation>
    <scope>NUCLEOTIDE SEQUENCE</scope>
    <source>
        <strain evidence="3">Y34</strain>
    </source>
</reference>
<feature type="chain" id="PRO_5041668075" evidence="2">
    <location>
        <begin position="24"/>
        <end position="170"/>
    </location>
</feature>
<dbReference type="Proteomes" id="UP000011086">
    <property type="component" value="Unassembled WGS sequence"/>
</dbReference>
<name>A0AA97PFI0_PYRO3</name>
<feature type="signal peptide" evidence="2">
    <location>
        <begin position="1"/>
        <end position="23"/>
    </location>
</feature>
<protein>
    <submittedName>
        <fullName evidence="3">Uncharacterized protein</fullName>
    </submittedName>
</protein>
<evidence type="ECO:0000313" key="3">
    <source>
        <dbReference type="EMBL" id="ELQ32707.1"/>
    </source>
</evidence>
<feature type="region of interest" description="Disordered" evidence="1">
    <location>
        <begin position="27"/>
        <end position="65"/>
    </location>
</feature>
<organism evidence="3">
    <name type="scientific">Pyricularia oryzae (strain Y34)</name>
    <name type="common">Rice blast fungus</name>
    <name type="synonym">Magnaporthe oryzae</name>
    <dbReference type="NCBI Taxonomy" id="1143189"/>
    <lineage>
        <taxon>Eukaryota</taxon>
        <taxon>Fungi</taxon>
        <taxon>Dikarya</taxon>
        <taxon>Ascomycota</taxon>
        <taxon>Pezizomycotina</taxon>
        <taxon>Sordariomycetes</taxon>
        <taxon>Sordariomycetidae</taxon>
        <taxon>Magnaporthales</taxon>
        <taxon>Pyriculariaceae</taxon>
        <taxon>Pyricularia</taxon>
    </lineage>
</organism>
<keyword evidence="2" id="KW-0732">Signal</keyword>
<dbReference type="AlphaFoldDB" id="A0AA97PFI0"/>
<dbReference type="EMBL" id="JH793517">
    <property type="protein sequence ID" value="ELQ32707.1"/>
    <property type="molecule type" value="Genomic_DNA"/>
</dbReference>
<accession>A0AA97PFI0</accession>
<sequence>MRLSNTFTAAIFTLAFYIGNATARPSGPPSPVAGHSNTAARPPSPVAGSSGAAAGPTSPKSGEQKQQVPVCLVQLLEGDLFWKFYTARPGELYAFAIENLSGSFITAKDCTIKDVYGKKIRRRFTLKSFAASMDLMTGELTVHGPAPVAKGYSGEIQEAYMSLSTGRKSH</sequence>
<proteinExistence type="predicted"/>
<gene>
    <name evidence="3" type="ORF">OOU_Y34scaffold01073g25</name>
</gene>
<feature type="compositionally biased region" description="Low complexity" evidence="1">
    <location>
        <begin position="46"/>
        <end position="61"/>
    </location>
</feature>